<evidence type="ECO:0000313" key="3">
    <source>
        <dbReference type="Proteomes" id="UP000078546"/>
    </source>
</evidence>
<proteinExistence type="predicted"/>
<reference evidence="2" key="1">
    <citation type="submission" date="2016-05" db="EMBL/GenBank/DDBJ databases">
        <authorList>
            <person name="Lavstsen T."/>
            <person name="Jespersen J.S."/>
        </authorList>
    </citation>
    <scope>NUCLEOTIDE SEQUENCE [LARGE SCALE GENOMIC DNA]</scope>
</reference>
<dbReference type="AlphaFoldDB" id="A0A1A8VUU5"/>
<organism evidence="2 3">
    <name type="scientific">Plasmodium ovale curtisi</name>
    <dbReference type="NCBI Taxonomy" id="864141"/>
    <lineage>
        <taxon>Eukaryota</taxon>
        <taxon>Sar</taxon>
        <taxon>Alveolata</taxon>
        <taxon>Apicomplexa</taxon>
        <taxon>Aconoidasida</taxon>
        <taxon>Haemosporida</taxon>
        <taxon>Plasmodiidae</taxon>
        <taxon>Plasmodium</taxon>
        <taxon>Plasmodium (Plasmodium)</taxon>
    </lineage>
</organism>
<gene>
    <name evidence="2" type="ORF">POVCU1_010360</name>
    <name evidence="1" type="ORF">POVCU2_0011170</name>
</gene>
<protein>
    <submittedName>
        <fullName evidence="2">Uncharacterized protein</fullName>
    </submittedName>
</protein>
<name>A0A1A8VUU5_PLAOA</name>
<evidence type="ECO:0000313" key="1">
    <source>
        <dbReference type="EMBL" id="SBS81625.1"/>
    </source>
</evidence>
<reference evidence="3 4" key="2">
    <citation type="submission" date="2016-05" db="EMBL/GenBank/DDBJ databases">
        <authorList>
            <person name="Naeem Raeece"/>
        </authorList>
    </citation>
    <scope>NUCLEOTIDE SEQUENCE [LARGE SCALE GENOMIC DNA]</scope>
</reference>
<evidence type="ECO:0000313" key="2">
    <source>
        <dbReference type="EMBL" id="SBS84257.1"/>
    </source>
</evidence>
<dbReference type="EMBL" id="FLQU01000173">
    <property type="protein sequence ID" value="SBS81625.1"/>
    <property type="molecule type" value="Genomic_DNA"/>
</dbReference>
<dbReference type="EMBL" id="FLQV01000188">
    <property type="protein sequence ID" value="SBS84257.1"/>
    <property type="molecule type" value="Genomic_DNA"/>
</dbReference>
<dbReference type="Proteomes" id="UP000078560">
    <property type="component" value="Unassembled WGS sequence"/>
</dbReference>
<sequence>MRWMENMGGRVELEDGKGRWVHGWKENLNLGIRMGRLTEWEIQKDFQTAGKIFPTGAKARSHYNFTLS</sequence>
<accession>A0A1A8VUU5</accession>
<dbReference type="Proteomes" id="UP000078546">
    <property type="component" value="Unassembled WGS sequence"/>
</dbReference>
<evidence type="ECO:0000313" key="4">
    <source>
        <dbReference type="Proteomes" id="UP000078560"/>
    </source>
</evidence>